<dbReference type="PANTHER" id="PTHR34180:SF1">
    <property type="entry name" value="BETA-ALANYL-DOPAMINE_CARCININE HYDROLASE"/>
    <property type="match status" value="1"/>
</dbReference>
<dbReference type="NCBIfam" id="NF040521">
    <property type="entry name" value="C45_proenzyme"/>
    <property type="match status" value="1"/>
</dbReference>
<comment type="caution">
    <text evidence="2">The sequence shown here is derived from an EMBL/GenBank/DDBJ whole genome shotgun (WGS) entry which is preliminary data.</text>
</comment>
<evidence type="ECO:0000313" key="3">
    <source>
        <dbReference type="Proteomes" id="UP001172681"/>
    </source>
</evidence>
<dbReference type="InterPro" id="IPR047801">
    <property type="entry name" value="Peptidase_C45"/>
</dbReference>
<dbReference type="Pfam" id="PF03417">
    <property type="entry name" value="AAT"/>
    <property type="match status" value="1"/>
</dbReference>
<dbReference type="InterPro" id="IPR005079">
    <property type="entry name" value="Peptidase_C45_hydrolase"/>
</dbReference>
<dbReference type="Gene3D" id="3.60.60.10">
    <property type="entry name" value="Penicillin V Acylase, Chain A"/>
    <property type="match status" value="1"/>
</dbReference>
<gene>
    <name evidence="2" type="ORF">H2204_006356</name>
</gene>
<organism evidence="2 3">
    <name type="scientific">Knufia peltigerae</name>
    <dbReference type="NCBI Taxonomy" id="1002370"/>
    <lineage>
        <taxon>Eukaryota</taxon>
        <taxon>Fungi</taxon>
        <taxon>Dikarya</taxon>
        <taxon>Ascomycota</taxon>
        <taxon>Pezizomycotina</taxon>
        <taxon>Eurotiomycetes</taxon>
        <taxon>Chaetothyriomycetidae</taxon>
        <taxon>Chaetothyriales</taxon>
        <taxon>Trichomeriaceae</taxon>
        <taxon>Knufia</taxon>
    </lineage>
</organism>
<dbReference type="PANTHER" id="PTHR34180">
    <property type="entry name" value="PEPTIDASE C45"/>
    <property type="match status" value="1"/>
</dbReference>
<dbReference type="EMBL" id="JAPDRN010000039">
    <property type="protein sequence ID" value="KAJ9634279.1"/>
    <property type="molecule type" value="Genomic_DNA"/>
</dbReference>
<evidence type="ECO:0000313" key="2">
    <source>
        <dbReference type="EMBL" id="KAJ9634279.1"/>
    </source>
</evidence>
<dbReference type="AlphaFoldDB" id="A0AA39CXP1"/>
<keyword evidence="3" id="KW-1185">Reference proteome</keyword>
<protein>
    <recommendedName>
        <fullName evidence="1">Peptidase C45 hydrolase domain-containing protein</fullName>
    </recommendedName>
</protein>
<proteinExistence type="predicted"/>
<accession>A0AA39CXP1</accession>
<evidence type="ECO:0000259" key="1">
    <source>
        <dbReference type="Pfam" id="PF03417"/>
    </source>
</evidence>
<reference evidence="2" key="1">
    <citation type="submission" date="2022-10" db="EMBL/GenBank/DDBJ databases">
        <title>Culturing micro-colonial fungi from biological soil crusts in the Mojave desert and describing Neophaeococcomyces mojavensis, and introducing the new genera and species Taxawa tesnikishii.</title>
        <authorList>
            <person name="Kurbessoian T."/>
            <person name="Stajich J.E."/>
        </authorList>
    </citation>
    <scope>NUCLEOTIDE SEQUENCE</scope>
    <source>
        <strain evidence="2">TK_35</strain>
    </source>
</reference>
<feature type="domain" description="Peptidase C45 hydrolase" evidence="1">
    <location>
        <begin position="97"/>
        <end position="328"/>
    </location>
</feature>
<dbReference type="InterPro" id="IPR047794">
    <property type="entry name" value="C45_proenzyme-like"/>
</dbReference>
<dbReference type="Proteomes" id="UP001172681">
    <property type="component" value="Unassembled WGS sequence"/>
</dbReference>
<dbReference type="Gene3D" id="1.10.10.2120">
    <property type="match status" value="1"/>
</dbReference>
<sequence length="339" mass="37512">MLSIGVQHGTAAKEHVARCIDFYASLFQKTSKLDWSQVQEIARSFSNHIETAWPAYHEEMKGVATGSDRSILDIVALNVRTEIAFGAFSDGCTSLAWNTEKRAYLGQNWDSLLATYQWMEEQKQNLILVKITQQGKPSIQMITEAGIIGKIGFNSSGVGVCLNAIRAKGMNPQRLPVHLGLRMALESQSAKEAVHALEHWGMASPAHILVADATDATGFEFTSTTIEKMVPDRKGRVVHSNHLLLNHPGVADTVWIKDSLFRVDRMAELCDKLPSEPTWAEVSKLFEDEANAPTAICREQKGESTSATLFNILMDLKQKTGIVRMGRPTQVEETITLGF</sequence>
<name>A0AA39CXP1_9EURO</name>